<dbReference type="InterPro" id="IPR011990">
    <property type="entry name" value="TPR-like_helical_dom_sf"/>
</dbReference>
<comment type="caution">
    <text evidence="6">The sequence shown here is derived from an EMBL/GenBank/DDBJ whole genome shotgun (WGS) entry which is preliminary data.</text>
</comment>
<evidence type="ECO:0000256" key="4">
    <source>
        <dbReference type="SAM" id="SignalP"/>
    </source>
</evidence>
<evidence type="ECO:0000256" key="3">
    <source>
        <dbReference type="ARBA" id="ARBA00023237"/>
    </source>
</evidence>
<evidence type="ECO:0000256" key="1">
    <source>
        <dbReference type="ARBA" id="ARBA00022729"/>
    </source>
</evidence>
<dbReference type="InterPro" id="IPR039565">
    <property type="entry name" value="BamD-like"/>
</dbReference>
<name>A0A161L9K8_9BACT</name>
<keyword evidence="1 4" id="KW-0732">Signal</keyword>
<organism evidence="6 7">
    <name type="scientific">Paludibacter jiangxiensis</name>
    <dbReference type="NCBI Taxonomy" id="681398"/>
    <lineage>
        <taxon>Bacteria</taxon>
        <taxon>Pseudomonadati</taxon>
        <taxon>Bacteroidota</taxon>
        <taxon>Bacteroidia</taxon>
        <taxon>Bacteroidales</taxon>
        <taxon>Paludibacteraceae</taxon>
        <taxon>Paludibacter</taxon>
    </lineage>
</organism>
<feature type="domain" description="Outer membrane lipoprotein BamD-like" evidence="5">
    <location>
        <begin position="33"/>
        <end position="218"/>
    </location>
</feature>
<sequence>MKKLSLLLLITVSFLTSCSQFQKLLKSNDNELKYNEAKAYYDKKDYNHAAQLFEDISTYYKGTDRSEDVMYYLAKSYAGQKDFYSAGENFKGYIKSFPRGRYAEESYFMIGYSSYLDSPDARLDQSSTNDAITAFSNFVESYPQSERAKQAYEYLTELKDKLAYKAYLNAKTYYNLGNYLGRNCYASAVITANNALKTYTETKYRDDLTALVMKSKHAQAVESFEEKKADRYRDVIDECYSYINEFPNGKYIKEAQSFLKEAKNYVKEK</sequence>
<dbReference type="Proteomes" id="UP000076586">
    <property type="component" value="Unassembled WGS sequence"/>
</dbReference>
<dbReference type="STRING" id="681398.PJIAN_4753"/>
<keyword evidence="7" id="KW-1185">Reference proteome</keyword>
<reference evidence="7" key="2">
    <citation type="journal article" date="2017" name="Genome Announc.">
        <title>Draft genome sequence of Paludibacter jiangxiensis NM7(T), a propionate-producing fermentative bacterium.</title>
        <authorList>
            <person name="Qiu Y.-L."/>
            <person name="Tourlousse D.M."/>
            <person name="Matsuura N."/>
            <person name="Ohashi A."/>
            <person name="Sekiguchi Y."/>
        </authorList>
    </citation>
    <scope>NUCLEOTIDE SEQUENCE [LARGE SCALE GENOMIC DNA]</scope>
    <source>
        <strain evidence="7">NM7</strain>
    </source>
</reference>
<dbReference type="InterPro" id="IPR017689">
    <property type="entry name" value="BamD"/>
</dbReference>
<reference evidence="7" key="1">
    <citation type="submission" date="2016-04" db="EMBL/GenBank/DDBJ databases">
        <title>Draft genome sequence of Paludibacter jiangxiensis strain NM7.</title>
        <authorList>
            <person name="Qiu Y."/>
            <person name="Matsuura N."/>
            <person name="Ohashi A."/>
            <person name="Tourlousse M.D."/>
            <person name="Sekiguchi Y."/>
        </authorList>
    </citation>
    <scope>NUCLEOTIDE SEQUENCE [LARGE SCALE GENOMIC DNA]</scope>
    <source>
        <strain evidence="7">NM7</strain>
    </source>
</reference>
<feature type="chain" id="PRO_5007824581" evidence="4">
    <location>
        <begin position="20"/>
        <end position="269"/>
    </location>
</feature>
<proteinExistence type="predicted"/>
<dbReference type="Gene3D" id="1.25.40.10">
    <property type="entry name" value="Tetratricopeptide repeat domain"/>
    <property type="match status" value="1"/>
</dbReference>
<evidence type="ECO:0000256" key="2">
    <source>
        <dbReference type="ARBA" id="ARBA00023136"/>
    </source>
</evidence>
<gene>
    <name evidence="6" type="ORF">PJIAN_4753</name>
</gene>
<dbReference type="RefSeq" id="WP_068706087.1">
    <property type="nucleotide sequence ID" value="NZ_BDCR01000004.1"/>
</dbReference>
<feature type="signal peptide" evidence="4">
    <location>
        <begin position="1"/>
        <end position="19"/>
    </location>
</feature>
<evidence type="ECO:0000259" key="5">
    <source>
        <dbReference type="Pfam" id="PF13525"/>
    </source>
</evidence>
<protein>
    <submittedName>
        <fullName evidence="6">Outer membrane protein assembly factor BamD</fullName>
    </submittedName>
</protein>
<dbReference type="OrthoDB" id="9770761at2"/>
<dbReference type="AlphaFoldDB" id="A0A161L9K8"/>
<dbReference type="PROSITE" id="PS51257">
    <property type="entry name" value="PROKAR_LIPOPROTEIN"/>
    <property type="match status" value="1"/>
</dbReference>
<keyword evidence="3" id="KW-0998">Cell outer membrane</keyword>
<dbReference type="Pfam" id="PF13525">
    <property type="entry name" value="YfiO"/>
    <property type="match status" value="1"/>
</dbReference>
<dbReference type="SUPFAM" id="SSF48452">
    <property type="entry name" value="TPR-like"/>
    <property type="match status" value="1"/>
</dbReference>
<keyword evidence="2" id="KW-0472">Membrane</keyword>
<accession>A0A161L9K8</accession>
<evidence type="ECO:0000313" key="7">
    <source>
        <dbReference type="Proteomes" id="UP000076586"/>
    </source>
</evidence>
<evidence type="ECO:0000313" key="6">
    <source>
        <dbReference type="EMBL" id="GAT64204.1"/>
    </source>
</evidence>
<dbReference type="NCBIfam" id="TIGR03302">
    <property type="entry name" value="OM_YfiO"/>
    <property type="match status" value="1"/>
</dbReference>
<dbReference type="EMBL" id="BDCR01000004">
    <property type="protein sequence ID" value="GAT64204.1"/>
    <property type="molecule type" value="Genomic_DNA"/>
</dbReference>